<dbReference type="eggNOG" id="ENOG502Z7SA">
    <property type="taxonomic scope" value="Bacteria"/>
</dbReference>
<reference evidence="2 3" key="1">
    <citation type="submission" date="2012-04" db="EMBL/GenBank/DDBJ databases">
        <title>Complete genome of Rhodanobacter sp. 2APBS1.</title>
        <authorList>
            <consortium name="US DOE Joint Genome Institute"/>
            <person name="Huntemann M."/>
            <person name="Wei C.-L."/>
            <person name="Han J."/>
            <person name="Detter J.C."/>
            <person name="Han C."/>
            <person name="Tapia R."/>
            <person name="Munk A.C.C."/>
            <person name="Chen A."/>
            <person name="Krypides N."/>
            <person name="Mavromatis K."/>
            <person name="Markowitz V."/>
            <person name="Szeto E."/>
            <person name="Ivanova N."/>
            <person name="Mikhailova N."/>
            <person name="Ovchinnikova G."/>
            <person name="Pagani I."/>
            <person name="Pati A."/>
            <person name="Goodwin L."/>
            <person name="Peters L."/>
            <person name="Pitluck S."/>
            <person name="Woyke T."/>
            <person name="Prakash O."/>
            <person name="Elkins J."/>
            <person name="Brown S."/>
            <person name="Palumbo A."/>
            <person name="Hemme C."/>
            <person name="Zhou J."/>
            <person name="Watson D."/>
            <person name="Jardine P."/>
            <person name="Kostka J."/>
            <person name="Green S."/>
        </authorList>
    </citation>
    <scope>NUCLEOTIDE SEQUENCE [LARGE SCALE GENOMIC DNA]</scope>
    <source>
        <strain evidence="2 3">2APBS1</strain>
    </source>
</reference>
<accession>M4NGA5</accession>
<organism evidence="2 3">
    <name type="scientific">Rhodanobacter denitrificans</name>
    <dbReference type="NCBI Taxonomy" id="666685"/>
    <lineage>
        <taxon>Bacteria</taxon>
        <taxon>Pseudomonadati</taxon>
        <taxon>Pseudomonadota</taxon>
        <taxon>Gammaproteobacteria</taxon>
        <taxon>Lysobacterales</taxon>
        <taxon>Rhodanobacteraceae</taxon>
        <taxon>Rhodanobacter</taxon>
    </lineage>
</organism>
<evidence type="ECO:0000313" key="3">
    <source>
        <dbReference type="Proteomes" id="UP000011859"/>
    </source>
</evidence>
<dbReference type="Pfam" id="PF06834">
    <property type="entry name" value="TraU"/>
    <property type="match status" value="1"/>
</dbReference>
<name>M4NGA5_9GAMM</name>
<dbReference type="AlphaFoldDB" id="M4NGA5"/>
<dbReference type="RefSeq" id="WP_015447842.1">
    <property type="nucleotide sequence ID" value="NC_020541.1"/>
</dbReference>
<dbReference type="Proteomes" id="UP000011859">
    <property type="component" value="Chromosome"/>
</dbReference>
<feature type="signal peptide" evidence="1">
    <location>
        <begin position="1"/>
        <end position="23"/>
    </location>
</feature>
<keyword evidence="1" id="KW-0732">Signal</keyword>
<proteinExistence type="predicted"/>
<dbReference type="HOGENOM" id="CLU_058410_0_0_6"/>
<dbReference type="EMBL" id="CP003470">
    <property type="protein sequence ID" value="AGG89117.1"/>
    <property type="molecule type" value="Genomic_DNA"/>
</dbReference>
<dbReference type="KEGG" id="rhd:R2APBS1_1994"/>
<dbReference type="OrthoDB" id="9788211at2"/>
<evidence type="ECO:0000313" key="2">
    <source>
        <dbReference type="EMBL" id="AGG89117.1"/>
    </source>
</evidence>
<keyword evidence="3" id="KW-1185">Reference proteome</keyword>
<sequence precursor="true">MGSRLLSLFAGLALFATAGSAGAAASSGGDGGGQGHSHGPGMAALVSEQCPNCLYPITIAGAPIGNSAGVPAGAYRAPLCWCKHVMGIPIPGIPYGGWVPERLIETVRAPYDSPIFGGTLGGGSAATSAMLRGGSADDSTTAIEQGFSNMHVFRYPVGEIYGQMLAAACLSNTSGGADLAYVSEIDPSWSKDSLSLFLTPEAAVFATKPAQLACMADAAASNVYQPNDAMFWCMGSWGSSYPQNGATGPTDVPRQAAFTAAHAIAMLQRRLLINKTMGPDAICNAYPEPMLIKSMFKLEQLWPVPELTGDHWIGQDPNLWGEFRYRPYVGEDFVQLGWQFVNCCVY</sequence>
<feature type="chain" id="PRO_5004056027" evidence="1">
    <location>
        <begin position="24"/>
        <end position="346"/>
    </location>
</feature>
<gene>
    <name evidence="2" type="ORF">R2APBS1_1994</name>
</gene>
<dbReference type="STRING" id="666685.R2APBS1_1994"/>
<evidence type="ECO:0000256" key="1">
    <source>
        <dbReference type="SAM" id="SignalP"/>
    </source>
</evidence>
<dbReference type="GeneID" id="72428728"/>
<protein>
    <submittedName>
        <fullName evidence="2">TraU protein</fullName>
    </submittedName>
</protein>
<dbReference type="InterPro" id="IPR009649">
    <property type="entry name" value="TraU"/>
</dbReference>